<dbReference type="InterPro" id="IPR057200">
    <property type="entry name" value="DUF7878"/>
</dbReference>
<reference evidence="2 3" key="1">
    <citation type="submission" date="2020-08" db="EMBL/GenBank/DDBJ databases">
        <title>A Genomic Blueprint of the Chicken Gut Microbiome.</title>
        <authorList>
            <person name="Gilroy R."/>
            <person name="Ravi A."/>
            <person name="Getino M."/>
            <person name="Pursley I."/>
            <person name="Horton D.L."/>
            <person name="Alikhan N.-F."/>
            <person name="Baker D."/>
            <person name="Gharbi K."/>
            <person name="Hall N."/>
            <person name="Watson M."/>
            <person name="Adriaenssens E.M."/>
            <person name="Foster-Nyarko E."/>
            <person name="Jarju S."/>
            <person name="Secka A."/>
            <person name="Antonio M."/>
            <person name="Oren A."/>
            <person name="Chaudhuri R."/>
            <person name="La Ragione R.M."/>
            <person name="Hildebrand F."/>
            <person name="Pallen M.J."/>
        </authorList>
    </citation>
    <scope>NUCLEOTIDE SEQUENCE [LARGE SCALE GENOMIC DNA]</scope>
    <source>
        <strain evidence="2 3">Sa5YUA1</strain>
    </source>
</reference>
<protein>
    <recommendedName>
        <fullName evidence="1">DUF7878 domain-containing protein</fullName>
    </recommendedName>
</protein>
<dbReference type="Pfam" id="PF25297">
    <property type="entry name" value="DUF7878"/>
    <property type="match status" value="1"/>
</dbReference>
<evidence type="ECO:0000313" key="2">
    <source>
        <dbReference type="EMBL" id="MBD7938688.1"/>
    </source>
</evidence>
<dbReference type="Proteomes" id="UP000657931">
    <property type="component" value="Unassembled WGS sequence"/>
</dbReference>
<keyword evidence="3" id="KW-1185">Reference proteome</keyword>
<proteinExistence type="predicted"/>
<accession>A0ABR8QT14</accession>
<sequence>MEKYQTNTLHFTYQFTCSPNEITTRHKRDTAKILSIDIFFTIKINHQLYFQADLPAFEFYKALARWRKKLLKNQQAPFRYFSIEYDEGAILEMIPFHQLARLVTIWPEAEVYNVFAHQYLVNELSLLERTLKNDIERYFDIKISPFMRHIPYREQC</sequence>
<evidence type="ECO:0000259" key="1">
    <source>
        <dbReference type="Pfam" id="PF25297"/>
    </source>
</evidence>
<comment type="caution">
    <text evidence="2">The sequence shown here is derived from an EMBL/GenBank/DDBJ whole genome shotgun (WGS) entry which is preliminary data.</text>
</comment>
<dbReference type="EMBL" id="JACSQT010000009">
    <property type="protein sequence ID" value="MBD7938688.1"/>
    <property type="molecule type" value="Genomic_DNA"/>
</dbReference>
<gene>
    <name evidence="2" type="ORF">H9655_16765</name>
</gene>
<dbReference type="RefSeq" id="WP_191816167.1">
    <property type="nucleotide sequence ID" value="NZ_JACSQT010000009.1"/>
</dbReference>
<organism evidence="2 3">
    <name type="scientific">Cytobacillus stercorigallinarum</name>
    <dbReference type="NCBI Taxonomy" id="2762240"/>
    <lineage>
        <taxon>Bacteria</taxon>
        <taxon>Bacillati</taxon>
        <taxon>Bacillota</taxon>
        <taxon>Bacilli</taxon>
        <taxon>Bacillales</taxon>
        <taxon>Bacillaceae</taxon>
        <taxon>Cytobacillus</taxon>
    </lineage>
</organism>
<evidence type="ECO:0000313" key="3">
    <source>
        <dbReference type="Proteomes" id="UP000657931"/>
    </source>
</evidence>
<feature type="domain" description="DUF7878" evidence="1">
    <location>
        <begin position="11"/>
        <end position="136"/>
    </location>
</feature>
<name>A0ABR8QT14_9BACI</name>